<evidence type="ECO:0000313" key="1">
    <source>
        <dbReference type="EMBL" id="KAG7309464.1"/>
    </source>
</evidence>
<gene>
    <name evidence="1" type="ORF">JYU34_005432</name>
</gene>
<organism evidence="1 2">
    <name type="scientific">Plutella xylostella</name>
    <name type="common">Diamondback moth</name>
    <name type="synonym">Plutella maculipennis</name>
    <dbReference type="NCBI Taxonomy" id="51655"/>
    <lineage>
        <taxon>Eukaryota</taxon>
        <taxon>Metazoa</taxon>
        <taxon>Ecdysozoa</taxon>
        <taxon>Arthropoda</taxon>
        <taxon>Hexapoda</taxon>
        <taxon>Insecta</taxon>
        <taxon>Pterygota</taxon>
        <taxon>Neoptera</taxon>
        <taxon>Endopterygota</taxon>
        <taxon>Lepidoptera</taxon>
        <taxon>Glossata</taxon>
        <taxon>Ditrysia</taxon>
        <taxon>Yponomeutoidea</taxon>
        <taxon>Plutellidae</taxon>
        <taxon>Plutella</taxon>
    </lineage>
</organism>
<protein>
    <submittedName>
        <fullName evidence="1">Uncharacterized protein</fullName>
    </submittedName>
</protein>
<proteinExistence type="predicted"/>
<evidence type="ECO:0000313" key="2">
    <source>
        <dbReference type="Proteomes" id="UP000823941"/>
    </source>
</evidence>
<accession>A0ABQ7QWS5</accession>
<dbReference type="Proteomes" id="UP000823941">
    <property type="component" value="Chromosome 7"/>
</dbReference>
<name>A0ABQ7QWS5_PLUXY</name>
<reference evidence="1 2" key="1">
    <citation type="submission" date="2021-06" db="EMBL/GenBank/DDBJ databases">
        <title>A haploid diamondback moth (Plutella xylostella L.) genome assembly resolves 31 chromosomes and identifies a diamide resistance mutation.</title>
        <authorList>
            <person name="Ward C.M."/>
            <person name="Perry K.D."/>
            <person name="Baker G."/>
            <person name="Powis K."/>
            <person name="Heckel D.G."/>
            <person name="Baxter S.W."/>
        </authorList>
    </citation>
    <scope>NUCLEOTIDE SEQUENCE [LARGE SCALE GENOMIC DNA]</scope>
    <source>
        <strain evidence="1 2">LV</strain>
        <tissue evidence="1">Single pupa</tissue>
    </source>
</reference>
<keyword evidence="2" id="KW-1185">Reference proteome</keyword>
<comment type="caution">
    <text evidence="1">The sequence shown here is derived from an EMBL/GenBank/DDBJ whole genome shotgun (WGS) entry which is preliminary data.</text>
</comment>
<dbReference type="EMBL" id="JAHIBW010000007">
    <property type="protein sequence ID" value="KAG7309464.1"/>
    <property type="molecule type" value="Genomic_DNA"/>
</dbReference>
<sequence>MDEIKKDFTATTDFLSDEQRDCKAEISEATKSINKLESLNCQLQADIKSLERRLNAAEKHSRSLNLELHAVPERRNENVVVIFKKLCEIIGYPIVDSDIRSCRRVAKMNTNSDRPRSILVTLPSERCRDDIISAVRKFNRNNPKEHILAQPM</sequence>